<keyword evidence="9" id="KW-0813">Transport</keyword>
<reference evidence="14 15" key="1">
    <citation type="journal article" date="2018" name="Cell">
        <title>The Chara Genome: Secondary Complexity and Implications for Plant Terrestrialization.</title>
        <authorList>
            <person name="Nishiyama T."/>
            <person name="Sakayama H."/>
            <person name="Vries J.D."/>
            <person name="Buschmann H."/>
            <person name="Saint-Marcoux D."/>
            <person name="Ullrich K.K."/>
            <person name="Haas F.B."/>
            <person name="Vanderstraeten L."/>
            <person name="Becker D."/>
            <person name="Lang D."/>
            <person name="Vosolsobe S."/>
            <person name="Rombauts S."/>
            <person name="Wilhelmsson P.K.I."/>
            <person name="Janitza P."/>
            <person name="Kern R."/>
            <person name="Heyl A."/>
            <person name="Rumpler F."/>
            <person name="Villalobos L.I.A.C."/>
            <person name="Clay J.M."/>
            <person name="Skokan R."/>
            <person name="Toyoda A."/>
            <person name="Suzuki Y."/>
            <person name="Kagoshima H."/>
            <person name="Schijlen E."/>
            <person name="Tajeshwar N."/>
            <person name="Catarino B."/>
            <person name="Hetherington A.J."/>
            <person name="Saltykova A."/>
            <person name="Bonnot C."/>
            <person name="Breuninger H."/>
            <person name="Symeonidi A."/>
            <person name="Radhakrishnan G.V."/>
            <person name="Van Nieuwerburgh F."/>
            <person name="Deforce D."/>
            <person name="Chang C."/>
            <person name="Karol K.G."/>
            <person name="Hedrich R."/>
            <person name="Ulvskov P."/>
            <person name="Glockner G."/>
            <person name="Delwiche C.F."/>
            <person name="Petrasek J."/>
            <person name="Van de Peer Y."/>
            <person name="Friml J."/>
            <person name="Beilby M."/>
            <person name="Dolan L."/>
            <person name="Kohara Y."/>
            <person name="Sugano S."/>
            <person name="Fujiyama A."/>
            <person name="Delaux P.-M."/>
            <person name="Quint M."/>
            <person name="TheiBen G."/>
            <person name="Hagemann M."/>
            <person name="Harholt J."/>
            <person name="Dunand C."/>
            <person name="Zachgo S."/>
            <person name="Langdale J."/>
            <person name="Maumus F."/>
            <person name="Straeten D.V.D."/>
            <person name="Gould S.B."/>
            <person name="Rensing S.A."/>
        </authorList>
    </citation>
    <scope>NUCLEOTIDE SEQUENCE [LARGE SCALE GENOMIC DNA]</scope>
    <source>
        <strain evidence="14 15">S276</strain>
    </source>
</reference>
<evidence type="ECO:0000256" key="12">
    <source>
        <dbReference type="ARBA" id="ARBA00023136"/>
    </source>
</evidence>
<evidence type="ECO:0000256" key="4">
    <source>
        <dbReference type="ARBA" id="ARBA00020256"/>
    </source>
</evidence>
<evidence type="ECO:0000256" key="11">
    <source>
        <dbReference type="ARBA" id="ARBA00023134"/>
    </source>
</evidence>
<evidence type="ECO:0000256" key="7">
    <source>
        <dbReference type="ARBA" id="ARBA00022741"/>
    </source>
</evidence>
<keyword evidence="7" id="KW-0547">Nucleotide-binding</keyword>
<evidence type="ECO:0000313" key="14">
    <source>
        <dbReference type="EMBL" id="GBG70396.1"/>
    </source>
</evidence>
<dbReference type="GO" id="GO:0005789">
    <property type="term" value="C:endoplasmic reticulum membrane"/>
    <property type="evidence" value="ECO:0007669"/>
    <property type="project" value="UniProtKB-SubCell"/>
</dbReference>
<protein>
    <recommendedName>
        <fullName evidence="4">Signal recognition particle receptor subunit beta</fullName>
    </recommendedName>
</protein>
<dbReference type="Proteomes" id="UP000265515">
    <property type="component" value="Unassembled WGS sequence"/>
</dbReference>
<keyword evidence="8" id="KW-0256">Endoplasmic reticulum</keyword>
<dbReference type="InterPro" id="IPR024156">
    <property type="entry name" value="Small_GTPase_ARF"/>
</dbReference>
<keyword evidence="13" id="KW-0675">Receptor</keyword>
<dbReference type="AlphaFoldDB" id="A0A388KK44"/>
<proteinExistence type="inferred from homology"/>
<keyword evidence="12" id="KW-0472">Membrane</keyword>
<evidence type="ECO:0000256" key="10">
    <source>
        <dbReference type="ARBA" id="ARBA00022989"/>
    </source>
</evidence>
<keyword evidence="9" id="KW-0931">ER-Golgi transport</keyword>
<dbReference type="Pfam" id="PF09439">
    <property type="entry name" value="SRPRB"/>
    <property type="match status" value="1"/>
</dbReference>
<organism evidence="14 15">
    <name type="scientific">Chara braunii</name>
    <name type="common">Braun's stonewort</name>
    <dbReference type="NCBI Taxonomy" id="69332"/>
    <lineage>
        <taxon>Eukaryota</taxon>
        <taxon>Viridiplantae</taxon>
        <taxon>Streptophyta</taxon>
        <taxon>Charophyceae</taxon>
        <taxon>Charales</taxon>
        <taxon>Characeae</taxon>
        <taxon>Chara</taxon>
    </lineage>
</organism>
<dbReference type="CDD" id="cd04105">
    <property type="entry name" value="SR_beta"/>
    <property type="match status" value="1"/>
</dbReference>
<keyword evidence="11" id="KW-0342">GTP-binding</keyword>
<dbReference type="GO" id="GO:0043001">
    <property type="term" value="P:Golgi to plasma membrane protein transport"/>
    <property type="evidence" value="ECO:0007669"/>
    <property type="project" value="TreeGrafter"/>
</dbReference>
<dbReference type="InterPro" id="IPR019009">
    <property type="entry name" value="SRP_receptor_beta_su"/>
</dbReference>
<keyword evidence="5" id="KW-0812">Transmembrane</keyword>
<dbReference type="Gramene" id="GBG70396">
    <property type="protein sequence ID" value="GBG70396"/>
    <property type="gene ID" value="CBR_g6524"/>
</dbReference>
<dbReference type="GO" id="GO:0005525">
    <property type="term" value="F:GTP binding"/>
    <property type="evidence" value="ECO:0007669"/>
    <property type="project" value="UniProtKB-KW"/>
</dbReference>
<evidence type="ECO:0000256" key="6">
    <source>
        <dbReference type="ARBA" id="ARBA00022707"/>
    </source>
</evidence>
<keyword evidence="15" id="KW-1185">Reference proteome</keyword>
<sequence>MDFAKFTDVNELAKMVNISNLAEIPMLPELAEKFEVSLEVALCAALSTLSITFLVSLFLLKAAFGGSAGDTIVFLGLCGAGKTSLFSQLRDGSMHNGTVTSMEPNDDRFALFSERKSGRKARPVRFVDLPGHPRLRAKVDEFLPQARGIVFVIDALDFQLRPTAEFLYEMLTKKIVVSSRMPILIACNKLDNVSAHSVEFIRRQLEKEIEKLRVTRTSLSDGDASSTEVRLGKEGEVFKFTQVKNKVTFAGIIVANNDIQEVERFVRERVRG</sequence>
<evidence type="ECO:0000256" key="3">
    <source>
        <dbReference type="ARBA" id="ARBA00010290"/>
    </source>
</evidence>
<dbReference type="PANTHER" id="PTHR45909:SF1">
    <property type="entry name" value="ADP-RIBOSYLATION FACTOR-RELATED PROTEIN 1"/>
    <property type="match status" value="1"/>
</dbReference>
<evidence type="ECO:0000256" key="13">
    <source>
        <dbReference type="ARBA" id="ARBA00023170"/>
    </source>
</evidence>
<evidence type="ECO:0000256" key="1">
    <source>
        <dbReference type="ARBA" id="ARBA00004389"/>
    </source>
</evidence>
<comment type="similarity">
    <text evidence="2">Belongs to the SRP receptor beta subunit family.</text>
</comment>
<evidence type="ECO:0000313" key="15">
    <source>
        <dbReference type="Proteomes" id="UP000265515"/>
    </source>
</evidence>
<comment type="subcellular location">
    <subcellularLocation>
        <location evidence="1">Endoplasmic reticulum membrane</location>
        <topology evidence="1">Single-pass membrane protein</topology>
    </subcellularLocation>
</comment>
<evidence type="ECO:0000256" key="2">
    <source>
        <dbReference type="ARBA" id="ARBA00005619"/>
    </source>
</evidence>
<evidence type="ECO:0000256" key="8">
    <source>
        <dbReference type="ARBA" id="ARBA00022824"/>
    </source>
</evidence>
<dbReference type="EMBL" id="BFEA01000130">
    <property type="protein sequence ID" value="GBG70396.1"/>
    <property type="molecule type" value="Genomic_DNA"/>
</dbReference>
<dbReference type="GO" id="GO:0034067">
    <property type="term" value="P:protein localization to Golgi apparatus"/>
    <property type="evidence" value="ECO:0007669"/>
    <property type="project" value="TreeGrafter"/>
</dbReference>
<comment type="similarity">
    <text evidence="3">Belongs to the small GTPase superfamily. Arf family.</text>
</comment>
<dbReference type="InterPro" id="IPR027417">
    <property type="entry name" value="P-loop_NTPase"/>
</dbReference>
<dbReference type="GO" id="GO:0005794">
    <property type="term" value="C:Golgi apparatus"/>
    <property type="evidence" value="ECO:0007669"/>
    <property type="project" value="TreeGrafter"/>
</dbReference>
<dbReference type="GO" id="GO:0003924">
    <property type="term" value="F:GTPase activity"/>
    <property type="evidence" value="ECO:0007669"/>
    <property type="project" value="TreeGrafter"/>
</dbReference>
<accession>A0A388KK44</accession>
<evidence type="ECO:0000256" key="5">
    <source>
        <dbReference type="ARBA" id="ARBA00022692"/>
    </source>
</evidence>
<keyword evidence="6" id="KW-0449">Lipoprotein</keyword>
<dbReference type="STRING" id="69332.A0A388KK44"/>
<evidence type="ECO:0000256" key="9">
    <source>
        <dbReference type="ARBA" id="ARBA00022892"/>
    </source>
</evidence>
<keyword evidence="6" id="KW-0519">Myristate</keyword>
<dbReference type="SUPFAM" id="SSF52540">
    <property type="entry name" value="P-loop containing nucleoside triphosphate hydrolases"/>
    <property type="match status" value="1"/>
</dbReference>
<dbReference type="GO" id="GO:0006886">
    <property type="term" value="P:intracellular protein transport"/>
    <property type="evidence" value="ECO:0007669"/>
    <property type="project" value="TreeGrafter"/>
</dbReference>
<dbReference type="PANTHER" id="PTHR45909">
    <property type="entry name" value="ADP-RIBOSYLATION FACTOR-RELATED PROTEIN 1"/>
    <property type="match status" value="1"/>
</dbReference>
<dbReference type="Gene3D" id="3.40.50.300">
    <property type="entry name" value="P-loop containing nucleotide triphosphate hydrolases"/>
    <property type="match status" value="1"/>
</dbReference>
<keyword evidence="10" id="KW-1133">Transmembrane helix</keyword>
<dbReference type="OMA" id="MNGVKVT"/>
<comment type="caution">
    <text evidence="14">The sequence shown here is derived from an EMBL/GenBank/DDBJ whole genome shotgun (WGS) entry which is preliminary data.</text>
</comment>
<gene>
    <name evidence="14" type="ORF">CBR_g6524</name>
</gene>
<name>A0A388KK44_CHABU</name>
<dbReference type="OrthoDB" id="41266at2759"/>